<evidence type="ECO:0000259" key="2">
    <source>
        <dbReference type="PROSITE" id="PS50966"/>
    </source>
</evidence>
<organism evidence="3 4">
    <name type="scientific">Periconia digitata</name>
    <dbReference type="NCBI Taxonomy" id="1303443"/>
    <lineage>
        <taxon>Eukaryota</taxon>
        <taxon>Fungi</taxon>
        <taxon>Dikarya</taxon>
        <taxon>Ascomycota</taxon>
        <taxon>Pezizomycotina</taxon>
        <taxon>Dothideomycetes</taxon>
        <taxon>Pleosporomycetidae</taxon>
        <taxon>Pleosporales</taxon>
        <taxon>Massarineae</taxon>
        <taxon>Periconiaceae</taxon>
        <taxon>Periconia</taxon>
    </lineage>
</organism>
<dbReference type="EMBL" id="CAOQHR010000002">
    <property type="protein sequence ID" value="CAI6303256.1"/>
    <property type="molecule type" value="Genomic_DNA"/>
</dbReference>
<accession>A0A9W4U6F6</accession>
<evidence type="ECO:0000313" key="4">
    <source>
        <dbReference type="Proteomes" id="UP001152607"/>
    </source>
</evidence>
<evidence type="ECO:0000313" key="3">
    <source>
        <dbReference type="EMBL" id="CAI6303256.1"/>
    </source>
</evidence>
<name>A0A9W4U6F6_9PLEO</name>
<dbReference type="InterPro" id="IPR007527">
    <property type="entry name" value="Znf_SWIM"/>
</dbReference>
<protein>
    <recommendedName>
        <fullName evidence="2">SWIM-type domain-containing protein</fullName>
    </recommendedName>
</protein>
<keyword evidence="4" id="KW-1185">Reference proteome</keyword>
<dbReference type="PROSITE" id="PS50966">
    <property type="entry name" value="ZF_SWIM"/>
    <property type="match status" value="1"/>
</dbReference>
<comment type="caution">
    <text evidence="3">The sequence shown here is derived from an EMBL/GenBank/DDBJ whole genome shotgun (WGS) entry which is preliminary data.</text>
</comment>
<keyword evidence="1" id="KW-0862">Zinc</keyword>
<sequence length="141" mass="15680">MASYQTRRHVPTSTNTLDTDAVLSLPTPSLSCLSDICTSLLPALYHLKLSSDSPTLIACETLHHATARHHCPIRSSLPRSRLLGLRACSCSWLKQSKALVRFRVSCHHHFAALHTARARCDKNSPFQHSIRFYGCPSTGWS</sequence>
<gene>
    <name evidence="3" type="ORF">PDIGIT_LOCUS2918</name>
</gene>
<keyword evidence="1" id="KW-0479">Metal-binding</keyword>
<feature type="domain" description="SWIM-type" evidence="2">
    <location>
        <begin position="73"/>
        <end position="117"/>
    </location>
</feature>
<proteinExistence type="predicted"/>
<dbReference type="GO" id="GO:0008270">
    <property type="term" value="F:zinc ion binding"/>
    <property type="evidence" value="ECO:0007669"/>
    <property type="project" value="UniProtKB-KW"/>
</dbReference>
<evidence type="ECO:0000256" key="1">
    <source>
        <dbReference type="PROSITE-ProRule" id="PRU00325"/>
    </source>
</evidence>
<reference evidence="3" key="1">
    <citation type="submission" date="2023-01" db="EMBL/GenBank/DDBJ databases">
        <authorList>
            <person name="Van Ghelder C."/>
            <person name="Rancurel C."/>
        </authorList>
    </citation>
    <scope>NUCLEOTIDE SEQUENCE</scope>
    <source>
        <strain evidence="3">CNCM I-4278</strain>
    </source>
</reference>
<dbReference type="AlphaFoldDB" id="A0A9W4U6F6"/>
<dbReference type="Proteomes" id="UP001152607">
    <property type="component" value="Unassembled WGS sequence"/>
</dbReference>
<keyword evidence="1" id="KW-0863">Zinc-finger</keyword>